<feature type="domain" description="DUF397" evidence="1">
    <location>
        <begin position="12"/>
        <end position="64"/>
    </location>
</feature>
<dbReference type="STRING" id="159449.B4N89_11815"/>
<keyword evidence="3" id="KW-1185">Reference proteome</keyword>
<protein>
    <recommendedName>
        <fullName evidence="1">DUF397 domain-containing protein</fullName>
    </recommendedName>
</protein>
<dbReference type="AlphaFoldDB" id="A0A1T3NXF5"/>
<sequence>MGRAEVTEINRAPWRTASYSVDNNNCVEVAPLPSSTGIRDTKDRGRGHLEISAASWGELLKEIKG</sequence>
<evidence type="ECO:0000259" key="1">
    <source>
        <dbReference type="Pfam" id="PF04149"/>
    </source>
</evidence>
<proteinExistence type="predicted"/>
<accession>A0A1T3NXF5</accession>
<gene>
    <name evidence="2" type="ORF">B4N89_11815</name>
</gene>
<dbReference type="EMBL" id="MWQN01000001">
    <property type="protein sequence ID" value="OPC81539.1"/>
    <property type="molecule type" value="Genomic_DNA"/>
</dbReference>
<dbReference type="InterPro" id="IPR007278">
    <property type="entry name" value="DUF397"/>
</dbReference>
<reference evidence="2 3" key="1">
    <citation type="submission" date="2017-03" db="EMBL/GenBank/DDBJ databases">
        <title>Draft genome sequence of Streptomyces scabrisporus NF3, endophyte isolated from Amphipterygium adstringens.</title>
        <authorList>
            <person name="Vazquez M."/>
            <person name="Ceapa C.D."/>
            <person name="Rodriguez Luna D."/>
            <person name="Sanchez Esquivel S."/>
        </authorList>
    </citation>
    <scope>NUCLEOTIDE SEQUENCE [LARGE SCALE GENOMIC DNA]</scope>
    <source>
        <strain evidence="2 3">NF3</strain>
    </source>
</reference>
<evidence type="ECO:0000313" key="2">
    <source>
        <dbReference type="EMBL" id="OPC81539.1"/>
    </source>
</evidence>
<evidence type="ECO:0000313" key="3">
    <source>
        <dbReference type="Proteomes" id="UP000190037"/>
    </source>
</evidence>
<comment type="caution">
    <text evidence="2">The sequence shown here is derived from an EMBL/GenBank/DDBJ whole genome shotgun (WGS) entry which is preliminary data.</text>
</comment>
<name>A0A1T3NXF5_9ACTN</name>
<organism evidence="2 3">
    <name type="scientific">Embleya scabrispora</name>
    <dbReference type="NCBI Taxonomy" id="159449"/>
    <lineage>
        <taxon>Bacteria</taxon>
        <taxon>Bacillati</taxon>
        <taxon>Actinomycetota</taxon>
        <taxon>Actinomycetes</taxon>
        <taxon>Kitasatosporales</taxon>
        <taxon>Streptomycetaceae</taxon>
        <taxon>Embleya</taxon>
    </lineage>
</organism>
<dbReference type="Pfam" id="PF04149">
    <property type="entry name" value="DUF397"/>
    <property type="match status" value="1"/>
</dbReference>
<dbReference type="Proteomes" id="UP000190037">
    <property type="component" value="Unassembled WGS sequence"/>
</dbReference>